<organism evidence="3 4">
    <name type="scientific">Durusdinium trenchii</name>
    <dbReference type="NCBI Taxonomy" id="1381693"/>
    <lineage>
        <taxon>Eukaryota</taxon>
        <taxon>Sar</taxon>
        <taxon>Alveolata</taxon>
        <taxon>Dinophyceae</taxon>
        <taxon>Suessiales</taxon>
        <taxon>Symbiodiniaceae</taxon>
        <taxon>Durusdinium</taxon>
    </lineage>
</organism>
<keyword evidence="1" id="KW-1133">Transmembrane helix</keyword>
<evidence type="ECO:0000313" key="3">
    <source>
        <dbReference type="EMBL" id="CAK9085804.1"/>
    </source>
</evidence>
<reference evidence="3 4" key="1">
    <citation type="submission" date="2024-02" db="EMBL/GenBank/DDBJ databases">
        <authorList>
            <person name="Chen Y."/>
            <person name="Shah S."/>
            <person name="Dougan E. K."/>
            <person name="Thang M."/>
            <person name="Chan C."/>
        </authorList>
    </citation>
    <scope>NUCLEOTIDE SEQUENCE [LARGE SCALE GENOMIC DNA]</scope>
</reference>
<sequence>MRSAGARVDTEIEDEVTLLGWKVLLFFLVVCLVAAGLSWMWKKIKRLEWALVRLQNELDVLVLADFSNSLHEMELTWSMQMYYTEDPPGLDLCGWLCARAVNQA</sequence>
<proteinExistence type="predicted"/>
<evidence type="ECO:0000313" key="2">
    <source>
        <dbReference type="EMBL" id="CAK9085732.1"/>
    </source>
</evidence>
<dbReference type="EMBL" id="CAXAMN010024350">
    <property type="protein sequence ID" value="CAK9085804.1"/>
    <property type="molecule type" value="Genomic_DNA"/>
</dbReference>
<gene>
    <name evidence="2" type="ORF">CCMP2556_LOCUS41606</name>
    <name evidence="3" type="ORF">CCMP2556_LOCUS41630</name>
</gene>
<protein>
    <submittedName>
        <fullName evidence="3">Uncharacterized protein</fullName>
    </submittedName>
</protein>
<evidence type="ECO:0000313" key="4">
    <source>
        <dbReference type="Proteomes" id="UP001642484"/>
    </source>
</evidence>
<dbReference type="Proteomes" id="UP001642484">
    <property type="component" value="Unassembled WGS sequence"/>
</dbReference>
<feature type="transmembrane region" description="Helical" evidence="1">
    <location>
        <begin position="20"/>
        <end position="41"/>
    </location>
</feature>
<name>A0ABP0QCX8_9DINO</name>
<accession>A0ABP0QCX8</accession>
<keyword evidence="1" id="KW-0812">Transmembrane</keyword>
<evidence type="ECO:0000256" key="1">
    <source>
        <dbReference type="SAM" id="Phobius"/>
    </source>
</evidence>
<keyword evidence="4" id="KW-1185">Reference proteome</keyword>
<comment type="caution">
    <text evidence="3">The sequence shown here is derived from an EMBL/GenBank/DDBJ whole genome shotgun (WGS) entry which is preliminary data.</text>
</comment>
<keyword evidence="1" id="KW-0472">Membrane</keyword>
<dbReference type="EMBL" id="CAXAMN010024339">
    <property type="protein sequence ID" value="CAK9085732.1"/>
    <property type="molecule type" value="Genomic_DNA"/>
</dbReference>